<evidence type="ECO:0000259" key="1">
    <source>
        <dbReference type="Pfam" id="PF05050"/>
    </source>
</evidence>
<dbReference type="EMBL" id="JBHULU010000021">
    <property type="protein sequence ID" value="MFD2515652.1"/>
    <property type="molecule type" value="Genomic_DNA"/>
</dbReference>
<feature type="domain" description="Methyltransferase FkbM" evidence="1">
    <location>
        <begin position="86"/>
        <end position="223"/>
    </location>
</feature>
<dbReference type="NCBIfam" id="TIGR01444">
    <property type="entry name" value="fkbM_fam"/>
    <property type="match status" value="1"/>
</dbReference>
<dbReference type="GO" id="GO:0032259">
    <property type="term" value="P:methylation"/>
    <property type="evidence" value="ECO:0007669"/>
    <property type="project" value="UniProtKB-KW"/>
</dbReference>
<dbReference type="PANTHER" id="PTHR34203:SF15">
    <property type="entry name" value="SLL1173 PROTEIN"/>
    <property type="match status" value="1"/>
</dbReference>
<comment type="caution">
    <text evidence="2">The sequence shown here is derived from an EMBL/GenBank/DDBJ whole genome shotgun (WGS) entry which is preliminary data.</text>
</comment>
<dbReference type="Proteomes" id="UP001597544">
    <property type="component" value="Unassembled WGS sequence"/>
</dbReference>
<dbReference type="InterPro" id="IPR052514">
    <property type="entry name" value="SAM-dependent_MTase"/>
</dbReference>
<dbReference type="PANTHER" id="PTHR34203">
    <property type="entry name" value="METHYLTRANSFERASE, FKBM FAMILY PROTEIN"/>
    <property type="match status" value="1"/>
</dbReference>
<sequence length="256" mass="30090">MRLNNNFIRKPLILSRYISRLGFSFTFSYLFQRFILKKEILSLNLQNLEHKVFLRNNHSDFQVFSQIFIDKEYQTDSSIEPNIIIDCGANIGLATLFFMRYFPYSHYIVIEPEMGNFNMLTQNLSKYPNVTLINKAVWNKKGHIVIKDNGWGNAGFTVQETRSSEVDSIETISINDIIKDYNLKQIDILKLDIEGSEEQIFLETYDQWQSKVDLIFVEIHENLKPGLINKIIKITSDNFYVSTSGEFHIFRRKEKC</sequence>
<keyword evidence="2" id="KW-0489">Methyltransferase</keyword>
<dbReference type="Gene3D" id="3.40.50.150">
    <property type="entry name" value="Vaccinia Virus protein VP39"/>
    <property type="match status" value="1"/>
</dbReference>
<organism evidence="2 3">
    <name type="scientific">Pontibacter locisalis</name>
    <dbReference type="NCBI Taxonomy" id="1719035"/>
    <lineage>
        <taxon>Bacteria</taxon>
        <taxon>Pseudomonadati</taxon>
        <taxon>Bacteroidota</taxon>
        <taxon>Cytophagia</taxon>
        <taxon>Cytophagales</taxon>
        <taxon>Hymenobacteraceae</taxon>
        <taxon>Pontibacter</taxon>
    </lineage>
</organism>
<gene>
    <name evidence="2" type="ORF">ACFSRY_17390</name>
</gene>
<reference evidence="3" key="1">
    <citation type="journal article" date="2019" name="Int. J. Syst. Evol. Microbiol.">
        <title>The Global Catalogue of Microorganisms (GCM) 10K type strain sequencing project: providing services to taxonomists for standard genome sequencing and annotation.</title>
        <authorList>
            <consortium name="The Broad Institute Genomics Platform"/>
            <consortium name="The Broad Institute Genome Sequencing Center for Infectious Disease"/>
            <person name="Wu L."/>
            <person name="Ma J."/>
        </authorList>
    </citation>
    <scope>NUCLEOTIDE SEQUENCE [LARGE SCALE GENOMIC DNA]</scope>
    <source>
        <strain evidence="3">KCTC 42498</strain>
    </source>
</reference>
<protein>
    <submittedName>
        <fullName evidence="2">FkbM family methyltransferase</fullName>
    </submittedName>
</protein>
<evidence type="ECO:0000313" key="3">
    <source>
        <dbReference type="Proteomes" id="UP001597544"/>
    </source>
</evidence>
<accession>A0ABW5IRL3</accession>
<evidence type="ECO:0000313" key="2">
    <source>
        <dbReference type="EMBL" id="MFD2515652.1"/>
    </source>
</evidence>
<proteinExistence type="predicted"/>
<name>A0ABW5IRL3_9BACT</name>
<dbReference type="Pfam" id="PF05050">
    <property type="entry name" value="Methyltransf_21"/>
    <property type="match status" value="1"/>
</dbReference>
<dbReference type="InterPro" id="IPR006342">
    <property type="entry name" value="FkbM_mtfrase"/>
</dbReference>
<dbReference type="RefSeq" id="WP_377510813.1">
    <property type="nucleotide sequence ID" value="NZ_JBHULU010000021.1"/>
</dbReference>
<keyword evidence="2" id="KW-0808">Transferase</keyword>
<dbReference type="InterPro" id="IPR029063">
    <property type="entry name" value="SAM-dependent_MTases_sf"/>
</dbReference>
<keyword evidence="3" id="KW-1185">Reference proteome</keyword>
<dbReference type="SUPFAM" id="SSF53335">
    <property type="entry name" value="S-adenosyl-L-methionine-dependent methyltransferases"/>
    <property type="match status" value="1"/>
</dbReference>
<dbReference type="GO" id="GO:0008168">
    <property type="term" value="F:methyltransferase activity"/>
    <property type="evidence" value="ECO:0007669"/>
    <property type="project" value="UniProtKB-KW"/>
</dbReference>